<evidence type="ECO:0000256" key="3">
    <source>
        <dbReference type="ARBA" id="ARBA00022989"/>
    </source>
</evidence>
<dbReference type="STRING" id="134849.SAMN05443668_101312"/>
<keyword evidence="4 5" id="KW-0472">Membrane</keyword>
<sequence>MVTLSTLPGPVWPVVVLAVIQFGDGLFCLRPLPFIAACFDDVGWPRRFWRLMPVLKFAAAAGLIAGIWVPYLALLVSLGLVAYFIAAIAMHVRAEDFGRNLFLNATGMLVICIAVTLLSFARLDG</sequence>
<reference evidence="6 7" key="1">
    <citation type="submission" date="2016-11" db="EMBL/GenBank/DDBJ databases">
        <authorList>
            <person name="Jaros S."/>
            <person name="Januszkiewicz K."/>
            <person name="Wedrychowicz H."/>
        </authorList>
    </citation>
    <scope>NUCLEOTIDE SEQUENCE [LARGE SCALE GENOMIC DNA]</scope>
    <source>
        <strain evidence="6 7">DSM 46144</strain>
    </source>
</reference>
<keyword evidence="2 5" id="KW-0812">Transmembrane</keyword>
<dbReference type="Proteomes" id="UP000184440">
    <property type="component" value="Unassembled WGS sequence"/>
</dbReference>
<feature type="transmembrane region" description="Helical" evidence="5">
    <location>
        <begin position="71"/>
        <end position="89"/>
    </location>
</feature>
<comment type="subcellular location">
    <subcellularLocation>
        <location evidence="1">Membrane</location>
        <topology evidence="1">Multi-pass membrane protein</topology>
    </subcellularLocation>
</comment>
<dbReference type="RefSeq" id="WP_073250645.1">
    <property type="nucleotide sequence ID" value="NZ_FRCS01000001.1"/>
</dbReference>
<evidence type="ECO:0000256" key="5">
    <source>
        <dbReference type="SAM" id="Phobius"/>
    </source>
</evidence>
<evidence type="ECO:0000313" key="6">
    <source>
        <dbReference type="EMBL" id="SHM32768.1"/>
    </source>
</evidence>
<evidence type="ECO:0000256" key="1">
    <source>
        <dbReference type="ARBA" id="ARBA00004141"/>
    </source>
</evidence>
<dbReference type="GO" id="GO:0016020">
    <property type="term" value="C:membrane"/>
    <property type="evidence" value="ECO:0007669"/>
    <property type="project" value="UniProtKB-SubCell"/>
</dbReference>
<proteinExistence type="predicted"/>
<protein>
    <submittedName>
        <fullName evidence="6">DoxX-like family protein</fullName>
    </submittedName>
</protein>
<organism evidence="6 7">
    <name type="scientific">Cryptosporangium aurantiacum</name>
    <dbReference type="NCBI Taxonomy" id="134849"/>
    <lineage>
        <taxon>Bacteria</taxon>
        <taxon>Bacillati</taxon>
        <taxon>Actinomycetota</taxon>
        <taxon>Actinomycetes</taxon>
        <taxon>Cryptosporangiales</taxon>
        <taxon>Cryptosporangiaceae</taxon>
        <taxon>Cryptosporangium</taxon>
    </lineage>
</organism>
<keyword evidence="7" id="KW-1185">Reference proteome</keyword>
<evidence type="ECO:0000256" key="4">
    <source>
        <dbReference type="ARBA" id="ARBA00023136"/>
    </source>
</evidence>
<dbReference type="InterPro" id="IPR032808">
    <property type="entry name" value="DoxX"/>
</dbReference>
<name>A0A1M7HWG6_9ACTN</name>
<evidence type="ECO:0000313" key="7">
    <source>
        <dbReference type="Proteomes" id="UP000184440"/>
    </source>
</evidence>
<dbReference type="EMBL" id="FRCS01000001">
    <property type="protein sequence ID" value="SHM32768.1"/>
    <property type="molecule type" value="Genomic_DNA"/>
</dbReference>
<feature type="transmembrane region" description="Helical" evidence="5">
    <location>
        <begin position="101"/>
        <end position="121"/>
    </location>
</feature>
<evidence type="ECO:0000256" key="2">
    <source>
        <dbReference type="ARBA" id="ARBA00022692"/>
    </source>
</evidence>
<dbReference type="AlphaFoldDB" id="A0A1M7HWG6"/>
<keyword evidence="3 5" id="KW-1133">Transmembrane helix</keyword>
<gene>
    <name evidence="6" type="ORF">SAMN05443668_101312</name>
</gene>
<accession>A0A1M7HWG6</accession>
<dbReference type="Pfam" id="PF13564">
    <property type="entry name" value="DoxX_2"/>
    <property type="match status" value="1"/>
</dbReference>
<dbReference type="OrthoDB" id="4377071at2"/>